<dbReference type="AlphaFoldDB" id="A0A222W112"/>
<protein>
    <submittedName>
        <fullName evidence="1">Uncharacterized protein</fullName>
    </submittedName>
</protein>
<name>A0A222W112_9PSEU</name>
<dbReference type="Proteomes" id="UP000199494">
    <property type="component" value="Unassembled WGS sequence"/>
</dbReference>
<gene>
    <name evidence="1" type="ORF">SAMN05421630_115167</name>
</gene>
<evidence type="ECO:0000313" key="1">
    <source>
        <dbReference type="EMBL" id="SDD98579.1"/>
    </source>
</evidence>
<dbReference type="EMBL" id="FMZE01000015">
    <property type="protein sequence ID" value="SDD98579.1"/>
    <property type="molecule type" value="Genomic_DNA"/>
</dbReference>
<sequence length="307" mass="33290">MAVTQVGAKWIPMLLKTAEAGKVSYLTRDGRAHAAVVPVAVGRAYEEQAGLSDSVRAEIAAAVDRARTEITTVLARLDEEVCGHRLPAAADLPEDIPPRVGEPDVDVIISRENGDVEIVPAAETPRPDEESAPGATWVGADDPLLVTLQEQVCGRWGFQAIPWTRIQSAAEHRGVRLTSRAHLHRELRRILGDGAPEPIKQARSWCYVTIELWAAINAALTHHGQPLTYHRPYPAVQAFVDLLPAMLAACEGRDTAPRQDEIAGAIRAAAGVPVPATTASRLGWVAQHYHHHRCPWIDTLGGKPPRT</sequence>
<accession>A0A222W112</accession>
<evidence type="ECO:0000313" key="2">
    <source>
        <dbReference type="Proteomes" id="UP000199494"/>
    </source>
</evidence>
<dbReference type="KEGG" id="pmad:BAY61_31945"/>
<reference evidence="1 2" key="1">
    <citation type="submission" date="2016-10" db="EMBL/GenBank/DDBJ databases">
        <authorList>
            <person name="de Groot N.N."/>
        </authorList>
    </citation>
    <scope>NUCLEOTIDE SEQUENCE [LARGE SCALE GENOMIC DNA]</scope>
    <source>
        <strain evidence="1 2">CGMCC 4.5506</strain>
    </source>
</reference>
<organism evidence="1 2">
    <name type="scientific">Prauserella marina</name>
    <dbReference type="NCBI Taxonomy" id="530584"/>
    <lineage>
        <taxon>Bacteria</taxon>
        <taxon>Bacillati</taxon>
        <taxon>Actinomycetota</taxon>
        <taxon>Actinomycetes</taxon>
        <taxon>Pseudonocardiales</taxon>
        <taxon>Pseudonocardiaceae</taxon>
        <taxon>Prauserella</taxon>
    </lineage>
</organism>
<proteinExistence type="predicted"/>
<keyword evidence="2" id="KW-1185">Reference proteome</keyword>